<protein>
    <submittedName>
        <fullName evidence="1">Uu.00g043190.m01.CDS01</fullName>
    </submittedName>
</protein>
<proteinExistence type="predicted"/>
<name>A0AAI8YE41_9PEZI</name>
<dbReference type="EMBL" id="CAUWAG010000003">
    <property type="protein sequence ID" value="CAJ2501466.1"/>
    <property type="molecule type" value="Genomic_DNA"/>
</dbReference>
<organism evidence="1 2">
    <name type="scientific">Anthostomella pinea</name>
    <dbReference type="NCBI Taxonomy" id="933095"/>
    <lineage>
        <taxon>Eukaryota</taxon>
        <taxon>Fungi</taxon>
        <taxon>Dikarya</taxon>
        <taxon>Ascomycota</taxon>
        <taxon>Pezizomycotina</taxon>
        <taxon>Sordariomycetes</taxon>
        <taxon>Xylariomycetidae</taxon>
        <taxon>Xylariales</taxon>
        <taxon>Xylariaceae</taxon>
        <taxon>Anthostomella</taxon>
    </lineage>
</organism>
<comment type="caution">
    <text evidence="1">The sequence shown here is derived from an EMBL/GenBank/DDBJ whole genome shotgun (WGS) entry which is preliminary data.</text>
</comment>
<sequence length="53" mass="5818">MEIEQPTRWTDVTKEASTIGAQQSNNKAWGEAWTSEGIALASFPYHDSAPGHD</sequence>
<accession>A0AAI8YE41</accession>
<dbReference type="Proteomes" id="UP001295740">
    <property type="component" value="Unassembled WGS sequence"/>
</dbReference>
<gene>
    <name evidence="1" type="ORF">KHLLAP_LOCUS1934</name>
</gene>
<reference evidence="1" key="1">
    <citation type="submission" date="2023-10" db="EMBL/GenBank/DDBJ databases">
        <authorList>
            <person name="Hackl T."/>
        </authorList>
    </citation>
    <scope>NUCLEOTIDE SEQUENCE</scope>
</reference>
<dbReference type="AlphaFoldDB" id="A0AAI8YE41"/>
<evidence type="ECO:0000313" key="1">
    <source>
        <dbReference type="EMBL" id="CAJ2501466.1"/>
    </source>
</evidence>
<keyword evidence="2" id="KW-1185">Reference proteome</keyword>
<evidence type="ECO:0000313" key="2">
    <source>
        <dbReference type="Proteomes" id="UP001295740"/>
    </source>
</evidence>